<proteinExistence type="predicted"/>
<keyword evidence="3" id="KW-1185">Reference proteome</keyword>
<feature type="transmembrane region" description="Helical" evidence="1">
    <location>
        <begin position="6"/>
        <end position="29"/>
    </location>
</feature>
<reference evidence="2 3" key="1">
    <citation type="submission" date="2023-03" db="EMBL/GenBank/DDBJ databases">
        <title>Thalassotalea loyana LMG 22536T draft genome sequence.</title>
        <authorList>
            <person name="Sawabe T."/>
        </authorList>
    </citation>
    <scope>NUCLEOTIDE SEQUENCE [LARGE SCALE GENOMIC DNA]</scope>
    <source>
        <strain evidence="2 3">LMG 22536</strain>
    </source>
</reference>
<organism evidence="2 3">
    <name type="scientific">Thalassotalea loyana</name>
    <dbReference type="NCBI Taxonomy" id="280483"/>
    <lineage>
        <taxon>Bacteria</taxon>
        <taxon>Pseudomonadati</taxon>
        <taxon>Pseudomonadota</taxon>
        <taxon>Gammaproteobacteria</taxon>
        <taxon>Alteromonadales</taxon>
        <taxon>Colwelliaceae</taxon>
        <taxon>Thalassotalea</taxon>
    </lineage>
</organism>
<name>A0ABQ6HGW7_9GAMM</name>
<keyword evidence="1" id="KW-1133">Transmembrane helix</keyword>
<protein>
    <submittedName>
        <fullName evidence="2">Uncharacterized protein</fullName>
    </submittedName>
</protein>
<evidence type="ECO:0000313" key="2">
    <source>
        <dbReference type="EMBL" id="GLX85746.1"/>
    </source>
</evidence>
<evidence type="ECO:0000313" key="3">
    <source>
        <dbReference type="Proteomes" id="UP001157134"/>
    </source>
</evidence>
<accession>A0ABQ6HGW7</accession>
<evidence type="ECO:0000256" key="1">
    <source>
        <dbReference type="SAM" id="Phobius"/>
    </source>
</evidence>
<dbReference type="EMBL" id="BSSV01000004">
    <property type="protein sequence ID" value="GLX85746.1"/>
    <property type="molecule type" value="Genomic_DNA"/>
</dbReference>
<keyword evidence="1" id="KW-0812">Transmembrane</keyword>
<sequence>MRGSISIFYFLVTTAALIFPFFLIDSLIVEQSTKYQLLNRAQYYLFRLIKLQGINSSNKLNITPPPDDELVVGVGAGGATTET</sequence>
<comment type="caution">
    <text evidence="2">The sequence shown here is derived from an EMBL/GenBank/DDBJ whole genome shotgun (WGS) entry which is preliminary data.</text>
</comment>
<dbReference type="Proteomes" id="UP001157134">
    <property type="component" value="Unassembled WGS sequence"/>
</dbReference>
<gene>
    <name evidence="2" type="ORF">tloyanaT_19980</name>
</gene>
<keyword evidence="1" id="KW-0472">Membrane</keyword>